<comment type="caution">
    <text evidence="1">The sequence shown here is derived from an EMBL/GenBank/DDBJ whole genome shotgun (WGS) entry which is preliminary data.</text>
</comment>
<keyword evidence="2" id="KW-1185">Reference proteome</keyword>
<gene>
    <name evidence="1" type="ORF">EDM52_00775</name>
</gene>
<dbReference type="AlphaFoldDB" id="A0A3M8CMW2"/>
<keyword evidence="1" id="KW-0808">Transferase</keyword>
<dbReference type="EMBL" id="RHHR01000002">
    <property type="protein sequence ID" value="RNB77092.1"/>
    <property type="molecule type" value="Genomic_DNA"/>
</dbReference>
<evidence type="ECO:0000313" key="2">
    <source>
        <dbReference type="Proteomes" id="UP000282028"/>
    </source>
</evidence>
<accession>A0A3M8CMW2</accession>
<organism evidence="1 2">
    <name type="scientific">Brevibacillus invocatus</name>
    <dbReference type="NCBI Taxonomy" id="173959"/>
    <lineage>
        <taxon>Bacteria</taxon>
        <taxon>Bacillati</taxon>
        <taxon>Bacillota</taxon>
        <taxon>Bacilli</taxon>
        <taxon>Bacillales</taxon>
        <taxon>Paenibacillaceae</taxon>
        <taxon>Brevibacillus</taxon>
    </lineage>
</organism>
<reference evidence="1 2" key="1">
    <citation type="submission" date="2018-10" db="EMBL/GenBank/DDBJ databases">
        <title>Phylogenomics of Brevibacillus.</title>
        <authorList>
            <person name="Dunlap C."/>
        </authorList>
    </citation>
    <scope>NUCLEOTIDE SEQUENCE [LARGE SCALE GENOMIC DNA]</scope>
    <source>
        <strain evidence="1 2">JCM 12215</strain>
    </source>
</reference>
<proteinExistence type="predicted"/>
<dbReference type="OrthoDB" id="2990399at2"/>
<evidence type="ECO:0000313" key="1">
    <source>
        <dbReference type="EMBL" id="RNB77092.1"/>
    </source>
</evidence>
<name>A0A3M8CMW2_9BACL</name>
<dbReference type="Proteomes" id="UP000282028">
    <property type="component" value="Unassembled WGS sequence"/>
</dbReference>
<dbReference type="RefSeq" id="WP_122907132.1">
    <property type="nucleotide sequence ID" value="NZ_CBCSBE010000018.1"/>
</dbReference>
<sequence length="121" mass="13873">MADFLIWLLAAFGCSSLLVMLLERMTDRMGSAAEFPDEHYRLLLRDSEQVLEGVIRRLLFRSYWSGKSIRITLQDEGSVDDTKKMAALYERYPYCWSTDGHHGLAQTKAIIIDLRQEKAGA</sequence>
<dbReference type="GO" id="GO:0016740">
    <property type="term" value="F:transferase activity"/>
    <property type="evidence" value="ECO:0007669"/>
    <property type="project" value="UniProtKB-KW"/>
</dbReference>
<protein>
    <submittedName>
        <fullName evidence="1">Glycosyltransferase family 2 protein</fullName>
    </submittedName>
</protein>